<keyword evidence="8 9" id="KW-0472">Membrane</keyword>
<feature type="transmembrane region" description="Helical" evidence="9">
    <location>
        <begin position="157"/>
        <end position="181"/>
    </location>
</feature>
<keyword evidence="3" id="KW-1003">Cell membrane</keyword>
<feature type="domain" description="ABC transporter" evidence="10">
    <location>
        <begin position="332"/>
        <end position="567"/>
    </location>
</feature>
<dbReference type="InterPro" id="IPR017871">
    <property type="entry name" value="ABC_transporter-like_CS"/>
</dbReference>
<name>G8M2M3_ACECE</name>
<dbReference type="STRING" id="720554.Clocl_0361"/>
<proteinExistence type="predicted"/>
<dbReference type="PROSITE" id="PS00211">
    <property type="entry name" value="ABC_TRANSPORTER_1"/>
    <property type="match status" value="1"/>
</dbReference>
<dbReference type="InterPro" id="IPR003593">
    <property type="entry name" value="AAA+_ATPase"/>
</dbReference>
<dbReference type="InterPro" id="IPR036640">
    <property type="entry name" value="ABC1_TM_sf"/>
</dbReference>
<keyword evidence="4 9" id="KW-0812">Transmembrane</keyword>
<dbReference type="OrthoDB" id="9762778at2"/>
<dbReference type="Pfam" id="PF00005">
    <property type="entry name" value="ABC_tran"/>
    <property type="match status" value="1"/>
</dbReference>
<dbReference type="InterPro" id="IPR003439">
    <property type="entry name" value="ABC_transporter-like_ATP-bd"/>
</dbReference>
<feature type="transmembrane region" description="Helical" evidence="9">
    <location>
        <begin position="52"/>
        <end position="77"/>
    </location>
</feature>
<comment type="subcellular location">
    <subcellularLocation>
        <location evidence="1">Cell membrane</location>
        <topology evidence="1">Multi-pass membrane protein</topology>
    </subcellularLocation>
</comment>
<dbReference type="InterPro" id="IPR039421">
    <property type="entry name" value="Type_1_exporter"/>
</dbReference>
<dbReference type="AlphaFoldDB" id="G8M2M3"/>
<dbReference type="Proteomes" id="UP000005435">
    <property type="component" value="Chromosome"/>
</dbReference>
<dbReference type="InterPro" id="IPR011527">
    <property type="entry name" value="ABC1_TM_dom"/>
</dbReference>
<dbReference type="FunFam" id="3.40.50.300:FF:000221">
    <property type="entry name" value="Multidrug ABC transporter ATP-binding protein"/>
    <property type="match status" value="1"/>
</dbReference>
<dbReference type="GO" id="GO:0016887">
    <property type="term" value="F:ATP hydrolysis activity"/>
    <property type="evidence" value="ECO:0007669"/>
    <property type="project" value="InterPro"/>
</dbReference>
<gene>
    <name evidence="12" type="ordered locus">Clocl_0361</name>
</gene>
<evidence type="ECO:0000256" key="6">
    <source>
        <dbReference type="ARBA" id="ARBA00022840"/>
    </source>
</evidence>
<dbReference type="GO" id="GO:0015421">
    <property type="term" value="F:ABC-type oligopeptide transporter activity"/>
    <property type="evidence" value="ECO:0007669"/>
    <property type="project" value="TreeGrafter"/>
</dbReference>
<dbReference type="PROSITE" id="PS50893">
    <property type="entry name" value="ABC_TRANSPORTER_2"/>
    <property type="match status" value="1"/>
</dbReference>
<evidence type="ECO:0000259" key="11">
    <source>
        <dbReference type="PROSITE" id="PS50929"/>
    </source>
</evidence>
<evidence type="ECO:0000256" key="4">
    <source>
        <dbReference type="ARBA" id="ARBA00022692"/>
    </source>
</evidence>
<feature type="domain" description="ABC transmembrane type-1" evidence="11">
    <location>
        <begin position="16"/>
        <end position="298"/>
    </location>
</feature>
<keyword evidence="2" id="KW-0813">Transport</keyword>
<keyword evidence="7 9" id="KW-1133">Transmembrane helix</keyword>
<evidence type="ECO:0000256" key="5">
    <source>
        <dbReference type="ARBA" id="ARBA00022741"/>
    </source>
</evidence>
<evidence type="ECO:0000256" key="3">
    <source>
        <dbReference type="ARBA" id="ARBA00022475"/>
    </source>
</evidence>
<evidence type="ECO:0000256" key="7">
    <source>
        <dbReference type="ARBA" id="ARBA00022989"/>
    </source>
</evidence>
<keyword evidence="5" id="KW-0547">Nucleotide-binding</keyword>
<evidence type="ECO:0000256" key="9">
    <source>
        <dbReference type="SAM" id="Phobius"/>
    </source>
</evidence>
<dbReference type="PROSITE" id="PS50929">
    <property type="entry name" value="ABC_TM1F"/>
    <property type="match status" value="1"/>
</dbReference>
<reference evidence="12 13" key="2">
    <citation type="journal article" date="2012" name="Stand. Genomic Sci.">
        <title>Complete Genome Sequence of Clostridium clariflavum DSM 19732.</title>
        <authorList>
            <person name="Izquierdo J.A."/>
            <person name="Goodwin L."/>
            <person name="Davenport K.W."/>
            <person name="Teshima H."/>
            <person name="Bruce D."/>
            <person name="Detter C."/>
            <person name="Tapia R."/>
            <person name="Han S."/>
            <person name="Land M."/>
            <person name="Hauser L."/>
            <person name="Jeffries C.D."/>
            <person name="Han J."/>
            <person name="Pitluck S."/>
            <person name="Nolan M."/>
            <person name="Chen A."/>
            <person name="Huntemann M."/>
            <person name="Mavromatis K."/>
            <person name="Mikhailova N."/>
            <person name="Liolios K."/>
            <person name="Woyke T."/>
            <person name="Lynd L.R."/>
        </authorList>
    </citation>
    <scope>NUCLEOTIDE SEQUENCE [LARGE SCALE GENOMIC DNA]</scope>
    <source>
        <strain evidence="13">DSM 19732 / NBRC 101661 / EBR45</strain>
    </source>
</reference>
<dbReference type="HOGENOM" id="CLU_000604_84_3_9"/>
<dbReference type="Pfam" id="PF00664">
    <property type="entry name" value="ABC_membrane"/>
    <property type="match status" value="1"/>
</dbReference>
<dbReference type="SUPFAM" id="SSF90123">
    <property type="entry name" value="ABC transporter transmembrane region"/>
    <property type="match status" value="1"/>
</dbReference>
<dbReference type="KEGG" id="ccl:Clocl_0361"/>
<dbReference type="PANTHER" id="PTHR43394:SF1">
    <property type="entry name" value="ATP-BINDING CASSETTE SUB-FAMILY B MEMBER 10, MITOCHONDRIAL"/>
    <property type="match status" value="1"/>
</dbReference>
<evidence type="ECO:0000256" key="1">
    <source>
        <dbReference type="ARBA" id="ARBA00004651"/>
    </source>
</evidence>
<keyword evidence="6" id="KW-0067">ATP-binding</keyword>
<evidence type="ECO:0000256" key="8">
    <source>
        <dbReference type="ARBA" id="ARBA00023136"/>
    </source>
</evidence>
<dbReference type="SUPFAM" id="SSF52540">
    <property type="entry name" value="P-loop containing nucleoside triphosphate hydrolases"/>
    <property type="match status" value="1"/>
</dbReference>
<evidence type="ECO:0000259" key="10">
    <source>
        <dbReference type="PROSITE" id="PS50893"/>
    </source>
</evidence>
<dbReference type="CDD" id="cd18548">
    <property type="entry name" value="ABC_6TM_Tm287_like"/>
    <property type="match status" value="1"/>
</dbReference>
<evidence type="ECO:0000313" key="13">
    <source>
        <dbReference type="Proteomes" id="UP000005435"/>
    </source>
</evidence>
<sequence>MRKLLIYLKDYRKESILGPLFKLLEASFELLVPIVIKSIVDTGIGQANKVYIVKMCLLLVLLGVVGMISSITAQYFAAKAAVGFATKLRRALFKHIGQLSYTEIDTLGTSSMITRMTSDMNQVQSGVNLTLRLLLRSPFIVFGSMIMAFTVDTHAAFTFVVAVPALFAVVFAIMIASIPLYKKVQQRLDKVLNSTRENLTGVRVIRAFGLEEKEIAEFDKRNEELTATQKFVGGISALMNPLTYVIINLAIIWLIYIGAFRVSTGLLTQGAVLALYNYMSQILVELIKFANLIISITKAFASANRISAVFDIKSSLVEKDVMPEKLHTEYAVEFRNVGLRYKNAQDESLTNINFSVRHGEVVGIIGGTGSGKSSLVNLIPRFYDATYGEVLVNGINVKDYPLIVLRDKIGIVPQKAVLFKGSIRDNMRWGKKDATDEEIMEAITIAQAGEIVAQKKEGLDFIIEQGGKNLSGGQRQRFTIARALVKKPEILILDDSASALDFATDAALRKALREMPGKHTIFIVSQRTSSIQHADIILVLDDGQIVGMGKHEELLEKCDVYREIYDSQFKKEAK</sequence>
<evidence type="ECO:0000313" key="12">
    <source>
        <dbReference type="EMBL" id="AEV67097.1"/>
    </source>
</evidence>
<dbReference type="eggNOG" id="COG1132">
    <property type="taxonomic scope" value="Bacteria"/>
</dbReference>
<dbReference type="GO" id="GO:0005886">
    <property type="term" value="C:plasma membrane"/>
    <property type="evidence" value="ECO:0007669"/>
    <property type="project" value="UniProtKB-SubCell"/>
</dbReference>
<keyword evidence="13" id="KW-1185">Reference proteome</keyword>
<feature type="transmembrane region" description="Helical" evidence="9">
    <location>
        <begin position="231"/>
        <end position="256"/>
    </location>
</feature>
<reference evidence="13" key="1">
    <citation type="submission" date="2011-12" db="EMBL/GenBank/DDBJ databases">
        <title>Complete sequence of Clostridium clariflavum DSM 19732.</title>
        <authorList>
            <consortium name="US DOE Joint Genome Institute"/>
            <person name="Lucas S."/>
            <person name="Han J."/>
            <person name="Lapidus A."/>
            <person name="Cheng J.-F."/>
            <person name="Goodwin L."/>
            <person name="Pitluck S."/>
            <person name="Peters L."/>
            <person name="Teshima H."/>
            <person name="Detter J.C."/>
            <person name="Han C."/>
            <person name="Tapia R."/>
            <person name="Land M."/>
            <person name="Hauser L."/>
            <person name="Kyrpides N."/>
            <person name="Ivanova N."/>
            <person name="Pagani I."/>
            <person name="Kitzmiller T."/>
            <person name="Lynd L."/>
            <person name="Izquierdo J."/>
            <person name="Woyke T."/>
        </authorList>
    </citation>
    <scope>NUCLEOTIDE SEQUENCE [LARGE SCALE GENOMIC DNA]</scope>
    <source>
        <strain evidence="13">DSM 19732 / NBRC 101661 / EBR45</strain>
    </source>
</reference>
<protein>
    <submittedName>
        <fullName evidence="12">ABC-type multidrug transport system, ATPase and permease component</fullName>
    </submittedName>
</protein>
<dbReference type="SMART" id="SM00382">
    <property type="entry name" value="AAA"/>
    <property type="match status" value="1"/>
</dbReference>
<dbReference type="EMBL" id="CP003065">
    <property type="protein sequence ID" value="AEV67097.1"/>
    <property type="molecule type" value="Genomic_DNA"/>
</dbReference>
<dbReference type="Gene3D" id="3.40.50.300">
    <property type="entry name" value="P-loop containing nucleotide triphosphate hydrolases"/>
    <property type="match status" value="1"/>
</dbReference>
<dbReference type="GO" id="GO:0005524">
    <property type="term" value="F:ATP binding"/>
    <property type="evidence" value="ECO:0007669"/>
    <property type="project" value="UniProtKB-KW"/>
</dbReference>
<organism evidence="12 13">
    <name type="scientific">Acetivibrio clariflavus (strain DSM 19732 / NBRC 101661 / EBR45)</name>
    <name type="common">Clostridium clariflavum</name>
    <dbReference type="NCBI Taxonomy" id="720554"/>
    <lineage>
        <taxon>Bacteria</taxon>
        <taxon>Bacillati</taxon>
        <taxon>Bacillota</taxon>
        <taxon>Clostridia</taxon>
        <taxon>Eubacteriales</taxon>
        <taxon>Oscillospiraceae</taxon>
        <taxon>Acetivibrio</taxon>
    </lineage>
</organism>
<dbReference type="RefSeq" id="WP_014253729.1">
    <property type="nucleotide sequence ID" value="NC_016627.1"/>
</dbReference>
<dbReference type="PANTHER" id="PTHR43394">
    <property type="entry name" value="ATP-DEPENDENT PERMEASE MDL1, MITOCHONDRIAL"/>
    <property type="match status" value="1"/>
</dbReference>
<dbReference type="Gene3D" id="1.20.1560.10">
    <property type="entry name" value="ABC transporter type 1, transmembrane domain"/>
    <property type="match status" value="1"/>
</dbReference>
<accession>G8M2M3</accession>
<evidence type="ECO:0000256" key="2">
    <source>
        <dbReference type="ARBA" id="ARBA00022448"/>
    </source>
</evidence>
<dbReference type="InterPro" id="IPR027417">
    <property type="entry name" value="P-loop_NTPase"/>
</dbReference>